<evidence type="ECO:0000256" key="14">
    <source>
        <dbReference type="PIRNR" id="PIRNR006105"/>
    </source>
</evidence>
<proteinExistence type="inferred from homology"/>
<evidence type="ECO:0000256" key="10">
    <source>
        <dbReference type="ARBA" id="ARBA00022764"/>
    </source>
</evidence>
<evidence type="ECO:0000256" key="17">
    <source>
        <dbReference type="SAM" id="MobiDB-lite"/>
    </source>
</evidence>
<gene>
    <name evidence="19" type="ORF">DFP90_102137</name>
</gene>
<evidence type="ECO:0000256" key="5">
    <source>
        <dbReference type="ARBA" id="ARBA00013773"/>
    </source>
</evidence>
<dbReference type="GO" id="GO:0046872">
    <property type="term" value="F:metal ion binding"/>
    <property type="evidence" value="ECO:0007669"/>
    <property type="project" value="UniProtKB-KW"/>
</dbReference>
<evidence type="ECO:0000256" key="3">
    <source>
        <dbReference type="ARBA" id="ARBA00007368"/>
    </source>
</evidence>
<feature type="binding site" description="axial binding residue" evidence="16">
    <location>
        <position position="73"/>
    </location>
    <ligand>
        <name>heme c</name>
        <dbReference type="ChEBI" id="CHEBI:61717"/>
        <label>1</label>
    </ligand>
    <ligandPart>
        <name>Fe</name>
        <dbReference type="ChEBI" id="CHEBI:18248"/>
    </ligandPart>
</feature>
<dbReference type="InterPro" id="IPR036280">
    <property type="entry name" value="Multihaem_cyt_sf"/>
</dbReference>
<reference evidence="19 20" key="1">
    <citation type="submission" date="2018-07" db="EMBL/GenBank/DDBJ databases">
        <title>Genomic Encyclopedia of Type Strains, Phase III (KMG-III): the genomes of soil and plant-associated and newly described type strains.</title>
        <authorList>
            <person name="Whitman W."/>
        </authorList>
    </citation>
    <scope>NUCLEOTIDE SEQUENCE [LARGE SCALE GENOMIC DNA]</scope>
    <source>
        <strain evidence="19 20">CECT 8488</strain>
    </source>
</reference>
<evidence type="ECO:0000313" key="20">
    <source>
        <dbReference type="Proteomes" id="UP000256845"/>
    </source>
</evidence>
<comment type="PTM">
    <text evidence="15">Binds 2 heme C groups per subunit.</text>
</comment>
<sequence length="157" mass="17453">MTKKTSIKLMIGMLFLAGATSPLVAGDIGDGYATLRSGTELTVEEAAPEMAKVENSDKRKARNYPEQPPTIPHQIRDYQVDLNANKCLSCHSRTQVEESQAPMVSVTHFMDRDGQVLSQVSPRRYFCTQCHVPQENVTPQVENEFIDVDSLLKKAGQ</sequence>
<feature type="binding site" description="covalent" evidence="15">
    <location>
        <position position="127"/>
    </location>
    <ligand>
        <name>heme c</name>
        <dbReference type="ChEBI" id="CHEBI:61717"/>
        <label>2</label>
    </ligand>
</feature>
<evidence type="ECO:0000256" key="2">
    <source>
        <dbReference type="ARBA" id="ARBA00004418"/>
    </source>
</evidence>
<comment type="subcellular location">
    <subcellularLocation>
        <location evidence="2 14">Periplasm</location>
    </subcellularLocation>
</comment>
<feature type="binding site" description="covalent" evidence="15">
    <location>
        <position position="130"/>
    </location>
    <ligand>
        <name>heme c</name>
        <dbReference type="ChEBI" id="CHEBI:61717"/>
        <label>2</label>
    </ligand>
</feature>
<dbReference type="PIRSF" id="PIRSF006105">
    <property type="entry name" value="NapB"/>
    <property type="match status" value="1"/>
</dbReference>
<feature type="binding site" description="covalent" evidence="15">
    <location>
        <position position="87"/>
    </location>
    <ligand>
        <name>heme c</name>
        <dbReference type="ChEBI" id="CHEBI:61717"/>
        <label>1</label>
    </ligand>
</feature>
<keyword evidence="11 14" id="KW-0249">Electron transport</keyword>
<evidence type="ECO:0000256" key="15">
    <source>
        <dbReference type="PIRSR" id="PIRSR006105-1"/>
    </source>
</evidence>
<feature type="binding site" description="axial binding residue" evidence="16">
    <location>
        <position position="131"/>
    </location>
    <ligand>
        <name>heme c</name>
        <dbReference type="ChEBI" id="CHEBI:61717"/>
        <label>2</label>
    </ligand>
    <ligandPart>
        <name>Fe</name>
        <dbReference type="ChEBI" id="CHEBI:18248"/>
    </ligandPart>
</feature>
<comment type="similarity">
    <text evidence="3 14">Belongs to the NapB family.</text>
</comment>
<keyword evidence="12 16" id="KW-0408">Iron</keyword>
<evidence type="ECO:0000256" key="18">
    <source>
        <dbReference type="SAM" id="SignalP"/>
    </source>
</evidence>
<comment type="function">
    <text evidence="1">Electron transfer subunit of the periplasmic nitrate reductase complex NapAB. Receives electrons from the membrane-anchored tetraheme c-type NapC protein and transfers these to NapA subunit, thus allowing electron flow between membrane and periplasm. Essential for periplasmic nitrate reduction with nitrate as the terminal electron acceptor.</text>
</comment>
<evidence type="ECO:0000256" key="8">
    <source>
        <dbReference type="ARBA" id="ARBA00022723"/>
    </source>
</evidence>
<dbReference type="RefSeq" id="WP_115935674.1">
    <property type="nucleotide sequence ID" value="NZ_QRDW01000002.1"/>
</dbReference>
<name>A0A3D9HRN4_9PROT</name>
<evidence type="ECO:0000256" key="7">
    <source>
        <dbReference type="ARBA" id="ARBA00022617"/>
    </source>
</evidence>
<feature type="signal peptide" evidence="18">
    <location>
        <begin position="1"/>
        <end position="25"/>
    </location>
</feature>
<evidence type="ECO:0000256" key="11">
    <source>
        <dbReference type="ARBA" id="ARBA00022982"/>
    </source>
</evidence>
<keyword evidence="7 15" id="KW-0349">Heme</keyword>
<keyword evidence="6 14" id="KW-0813">Transport</keyword>
<dbReference type="PANTHER" id="PTHR38604">
    <property type="entry name" value="PERIPLASMIC NITRATE REDUCTASE, ELECTRON TRANSFER SUBUNIT"/>
    <property type="match status" value="1"/>
</dbReference>
<dbReference type="OrthoDB" id="13290at2"/>
<dbReference type="Proteomes" id="UP000256845">
    <property type="component" value="Unassembled WGS sequence"/>
</dbReference>
<keyword evidence="9 18" id="KW-0732">Signal</keyword>
<keyword evidence="20" id="KW-1185">Reference proteome</keyword>
<feature type="binding site" description="covalent" evidence="15">
    <location>
        <position position="90"/>
    </location>
    <ligand>
        <name>heme c</name>
        <dbReference type="ChEBI" id="CHEBI:61717"/>
        <label>1</label>
    </ligand>
</feature>
<dbReference type="Gene3D" id="1.10.1130.10">
    <property type="entry name" value="Flavocytochrome C3, Chain A"/>
    <property type="match status" value="1"/>
</dbReference>
<evidence type="ECO:0000256" key="9">
    <source>
        <dbReference type="ARBA" id="ARBA00022729"/>
    </source>
</evidence>
<evidence type="ECO:0000256" key="13">
    <source>
        <dbReference type="ARBA" id="ARBA00031832"/>
    </source>
</evidence>
<feature type="chain" id="PRO_5017642763" description="Periplasmic nitrate reductase, electron transfer subunit" evidence="18">
    <location>
        <begin position="26"/>
        <end position="157"/>
    </location>
</feature>
<dbReference type="SUPFAM" id="SSF48695">
    <property type="entry name" value="Multiheme cytochromes"/>
    <property type="match status" value="1"/>
</dbReference>
<dbReference type="EMBL" id="QRDW01000002">
    <property type="protein sequence ID" value="RED52119.1"/>
    <property type="molecule type" value="Genomic_DNA"/>
</dbReference>
<evidence type="ECO:0000256" key="4">
    <source>
        <dbReference type="ARBA" id="ARBA00011752"/>
    </source>
</evidence>
<dbReference type="GO" id="GO:0009061">
    <property type="term" value="P:anaerobic respiration"/>
    <property type="evidence" value="ECO:0007669"/>
    <property type="project" value="InterPro"/>
</dbReference>
<evidence type="ECO:0000256" key="1">
    <source>
        <dbReference type="ARBA" id="ARBA00002599"/>
    </source>
</evidence>
<keyword evidence="10 14" id="KW-0574">Periplasm</keyword>
<accession>A0A3D9HRN4</accession>
<dbReference type="FunFam" id="1.10.1130.10:FF:000001">
    <property type="entry name" value="Periplasmic nitrate reductase, electron transfer subunit"/>
    <property type="match status" value="1"/>
</dbReference>
<dbReference type="GO" id="GO:0042597">
    <property type="term" value="C:periplasmic space"/>
    <property type="evidence" value="ECO:0007669"/>
    <property type="project" value="UniProtKB-SubCell"/>
</dbReference>
<evidence type="ECO:0000256" key="12">
    <source>
        <dbReference type="ARBA" id="ARBA00023004"/>
    </source>
</evidence>
<dbReference type="AlphaFoldDB" id="A0A3D9HRN4"/>
<feature type="region of interest" description="Disordered" evidence="17">
    <location>
        <begin position="48"/>
        <end position="72"/>
    </location>
</feature>
<evidence type="ECO:0000313" key="19">
    <source>
        <dbReference type="EMBL" id="RED52119.1"/>
    </source>
</evidence>
<organism evidence="19 20">
    <name type="scientific">Aestuariispira insulae</name>
    <dbReference type="NCBI Taxonomy" id="1461337"/>
    <lineage>
        <taxon>Bacteria</taxon>
        <taxon>Pseudomonadati</taxon>
        <taxon>Pseudomonadota</taxon>
        <taxon>Alphaproteobacteria</taxon>
        <taxon>Rhodospirillales</taxon>
        <taxon>Kiloniellaceae</taxon>
        <taxon>Aestuariispira</taxon>
    </lineage>
</organism>
<feature type="binding site" description="axial binding residue" evidence="16">
    <location>
        <position position="91"/>
    </location>
    <ligand>
        <name>heme c</name>
        <dbReference type="ChEBI" id="CHEBI:61717"/>
        <label>1</label>
    </ligand>
    <ligandPart>
        <name>Fe</name>
        <dbReference type="ChEBI" id="CHEBI:18248"/>
    </ligandPart>
</feature>
<dbReference type="Pfam" id="PF03892">
    <property type="entry name" value="NapB"/>
    <property type="match status" value="1"/>
</dbReference>
<evidence type="ECO:0000256" key="16">
    <source>
        <dbReference type="PIRSR" id="PIRSR006105-2"/>
    </source>
</evidence>
<evidence type="ECO:0000256" key="6">
    <source>
        <dbReference type="ARBA" id="ARBA00022448"/>
    </source>
</evidence>
<dbReference type="InterPro" id="IPR005591">
    <property type="entry name" value="NapB"/>
</dbReference>
<dbReference type="PANTHER" id="PTHR38604:SF1">
    <property type="entry name" value="PERIPLASMIC NITRATE REDUCTASE, ELECTRON TRANSFER SUBUNIT"/>
    <property type="match status" value="1"/>
</dbReference>
<comment type="subunit">
    <text evidence="4 14">Component of the periplasmic nitrate reductase NapAB complex composed of NapA and NapB.</text>
</comment>
<protein>
    <recommendedName>
        <fullName evidence="5 14">Periplasmic nitrate reductase, electron transfer subunit</fullName>
    </recommendedName>
    <alternativeName>
        <fullName evidence="13 14">Diheme cytochrome c NapB</fullName>
    </alternativeName>
</protein>
<keyword evidence="8 16" id="KW-0479">Metal-binding</keyword>
<feature type="binding site" description="axial binding residue" evidence="16">
    <location>
        <position position="108"/>
    </location>
    <ligand>
        <name>heme c</name>
        <dbReference type="ChEBI" id="CHEBI:61717"/>
        <label>2</label>
    </ligand>
    <ligandPart>
        <name>Fe</name>
        <dbReference type="ChEBI" id="CHEBI:18248"/>
    </ligandPart>
</feature>
<comment type="caution">
    <text evidence="19">The sequence shown here is derived from an EMBL/GenBank/DDBJ whole genome shotgun (WGS) entry which is preliminary data.</text>
</comment>